<evidence type="ECO:0000313" key="2">
    <source>
        <dbReference type="Proteomes" id="UP000887566"/>
    </source>
</evidence>
<dbReference type="Gene3D" id="1.10.238.10">
    <property type="entry name" value="EF-hand"/>
    <property type="match status" value="1"/>
</dbReference>
<dbReference type="Proteomes" id="UP000887566">
    <property type="component" value="Unplaced"/>
</dbReference>
<dbReference type="WBParaSite" id="PSAMB.scaffold101size79781.g1829.t1">
    <property type="protein sequence ID" value="PSAMB.scaffold101size79781.g1829.t1"/>
    <property type="gene ID" value="PSAMB.scaffold101size79781.g1829"/>
</dbReference>
<proteinExistence type="predicted"/>
<evidence type="ECO:0000259" key="1">
    <source>
        <dbReference type="PROSITE" id="PS50222"/>
    </source>
</evidence>
<sequence length="71" mass="8125">MSHFTEADLKKIYDANDDDGNGIFDLAETKKAYAQLGEHAKKVDNFEAEFNKHAKDGHITFNEFKHFAVLH</sequence>
<feature type="domain" description="EF-hand" evidence="1">
    <location>
        <begin position="4"/>
        <end position="39"/>
    </location>
</feature>
<dbReference type="SUPFAM" id="SSF47473">
    <property type="entry name" value="EF-hand"/>
    <property type="match status" value="1"/>
</dbReference>
<protein>
    <submittedName>
        <fullName evidence="3">EF-hand domain-containing protein</fullName>
    </submittedName>
</protein>
<keyword evidence="2" id="KW-1185">Reference proteome</keyword>
<accession>A0A914UIS8</accession>
<evidence type="ECO:0000313" key="3">
    <source>
        <dbReference type="WBParaSite" id="PSAMB.scaffold101size79781.g1829.t1"/>
    </source>
</evidence>
<dbReference type="AlphaFoldDB" id="A0A914UIS8"/>
<dbReference type="InterPro" id="IPR002048">
    <property type="entry name" value="EF_hand_dom"/>
</dbReference>
<name>A0A914UIS8_9BILA</name>
<dbReference type="InterPro" id="IPR011992">
    <property type="entry name" value="EF-hand-dom_pair"/>
</dbReference>
<dbReference type="PROSITE" id="PS50222">
    <property type="entry name" value="EF_HAND_2"/>
    <property type="match status" value="1"/>
</dbReference>
<reference evidence="3" key="1">
    <citation type="submission" date="2022-11" db="UniProtKB">
        <authorList>
            <consortium name="WormBaseParasite"/>
        </authorList>
    </citation>
    <scope>IDENTIFICATION</scope>
</reference>
<dbReference type="GO" id="GO:0005509">
    <property type="term" value="F:calcium ion binding"/>
    <property type="evidence" value="ECO:0007669"/>
    <property type="project" value="InterPro"/>
</dbReference>
<organism evidence="2 3">
    <name type="scientific">Plectus sambesii</name>
    <dbReference type="NCBI Taxonomy" id="2011161"/>
    <lineage>
        <taxon>Eukaryota</taxon>
        <taxon>Metazoa</taxon>
        <taxon>Ecdysozoa</taxon>
        <taxon>Nematoda</taxon>
        <taxon>Chromadorea</taxon>
        <taxon>Plectida</taxon>
        <taxon>Plectina</taxon>
        <taxon>Plectoidea</taxon>
        <taxon>Plectidae</taxon>
        <taxon>Plectus</taxon>
    </lineage>
</organism>